<feature type="domain" description="Succinylglutamate desuccinylase/Aspartoacylase catalytic" evidence="5">
    <location>
        <begin position="45"/>
        <end position="224"/>
    </location>
</feature>
<keyword evidence="2" id="KW-0479">Metal-binding</keyword>
<dbReference type="Gene3D" id="3.40.630.10">
    <property type="entry name" value="Zn peptidases"/>
    <property type="match status" value="1"/>
</dbReference>
<dbReference type="EMBL" id="CP007031">
    <property type="protein sequence ID" value="AHF04439.1"/>
    <property type="molecule type" value="Genomic_DNA"/>
</dbReference>
<dbReference type="PANTHER" id="PTHR37326">
    <property type="entry name" value="BLL3975 PROTEIN"/>
    <property type="match status" value="1"/>
</dbReference>
<evidence type="ECO:0000256" key="4">
    <source>
        <dbReference type="ARBA" id="ARBA00022833"/>
    </source>
</evidence>
<organism evidence="6 7">
    <name type="scientific">Marichromatium purpuratum 984</name>
    <dbReference type="NCBI Taxonomy" id="765910"/>
    <lineage>
        <taxon>Bacteria</taxon>
        <taxon>Pseudomonadati</taxon>
        <taxon>Pseudomonadota</taxon>
        <taxon>Gammaproteobacteria</taxon>
        <taxon>Chromatiales</taxon>
        <taxon>Chromatiaceae</taxon>
        <taxon>Marichromatium</taxon>
    </lineage>
</organism>
<dbReference type="Proteomes" id="UP000005275">
    <property type="component" value="Chromosome"/>
</dbReference>
<dbReference type="OrthoDB" id="9782876at2"/>
<dbReference type="PIRSF" id="PIRSF039012">
    <property type="entry name" value="ASP"/>
    <property type="match status" value="1"/>
</dbReference>
<reference evidence="6 7" key="1">
    <citation type="submission" date="2013-12" db="EMBL/GenBank/DDBJ databases">
        <authorList>
            <consortium name="DOE Joint Genome Institute"/>
            <person name="Bryant D.A."/>
            <person name="Huntemann M."/>
            <person name="Han J."/>
            <person name="Chen A."/>
            <person name="Kyrpides N."/>
            <person name="Mavromatis K."/>
            <person name="Markowitz V."/>
            <person name="Palaniappan K."/>
            <person name="Ivanova N."/>
            <person name="Schaumberg A."/>
            <person name="Pati A."/>
            <person name="Liolios K."/>
            <person name="Nordberg H.P."/>
            <person name="Cantor M.N."/>
            <person name="Hua S.X."/>
            <person name="Woyke T."/>
        </authorList>
    </citation>
    <scope>NUCLEOTIDE SEQUENCE [LARGE SCALE GENOMIC DNA]</scope>
    <source>
        <strain evidence="6 7">984</strain>
    </source>
</reference>
<dbReference type="STRING" id="765910.MARPU_11725"/>
<proteinExistence type="predicted"/>
<evidence type="ECO:0000256" key="1">
    <source>
        <dbReference type="ARBA" id="ARBA00001947"/>
    </source>
</evidence>
<keyword evidence="4" id="KW-0862">Zinc</keyword>
<dbReference type="GO" id="GO:0016811">
    <property type="term" value="F:hydrolase activity, acting on carbon-nitrogen (but not peptide) bonds, in linear amides"/>
    <property type="evidence" value="ECO:0007669"/>
    <property type="project" value="InterPro"/>
</dbReference>
<evidence type="ECO:0000313" key="6">
    <source>
        <dbReference type="EMBL" id="AHF04439.1"/>
    </source>
</evidence>
<dbReference type="eggNOG" id="COG3608">
    <property type="taxonomic scope" value="Bacteria"/>
</dbReference>
<dbReference type="InterPro" id="IPR055438">
    <property type="entry name" value="AstE_AspA_cat"/>
</dbReference>
<evidence type="ECO:0000256" key="2">
    <source>
        <dbReference type="ARBA" id="ARBA00022723"/>
    </source>
</evidence>
<name>W0E5F1_MARPU</name>
<dbReference type="SUPFAM" id="SSF53187">
    <property type="entry name" value="Zn-dependent exopeptidases"/>
    <property type="match status" value="1"/>
</dbReference>
<protein>
    <submittedName>
        <fullName evidence="6">Succinylglutamate desuccinylase</fullName>
    </submittedName>
</protein>
<dbReference type="CDD" id="cd06251">
    <property type="entry name" value="M14_ASTE_ASPA-like"/>
    <property type="match status" value="1"/>
</dbReference>
<evidence type="ECO:0000259" key="5">
    <source>
        <dbReference type="Pfam" id="PF24827"/>
    </source>
</evidence>
<accession>W0E5F1</accession>
<evidence type="ECO:0000256" key="3">
    <source>
        <dbReference type="ARBA" id="ARBA00022801"/>
    </source>
</evidence>
<keyword evidence="3" id="KW-0378">Hydrolase</keyword>
<dbReference type="InterPro" id="IPR053138">
    <property type="entry name" value="N-alpha-Ac-DABA_deacetylase"/>
</dbReference>
<dbReference type="InterPro" id="IPR043795">
    <property type="entry name" value="N-alpha-Ac-DABA-like"/>
</dbReference>
<dbReference type="GO" id="GO:0046872">
    <property type="term" value="F:metal ion binding"/>
    <property type="evidence" value="ECO:0007669"/>
    <property type="project" value="UniProtKB-KW"/>
</dbReference>
<dbReference type="HOGENOM" id="CLU_035605_0_1_6"/>
<sequence>MTEPVRIAGHAISPGERTRIDLTLPNLYTQTPVAMPVHVLRGRRDGPRLFVTAAIHGDEINGVEIIRRLLAHPALRHLRGTLLAVPVVNVYGYVRQSRYLPDRRDLNRSFPGSDTGSLAARLAATLISEVVTKATHGIDLHTGALHRENLPQIRATLDASPETSELARAFAAPVILDAAPRPGSLRAVAAEHDIPLLLFEAGEALRFDEFSIRAGVRGILGVMRRLGMIRASGGRRARVRTPVVARSSLWVRAPQSGVLLSLTALGAQVERGDTLGVLTDPFRPADEPVRAPCSGIVIGRTNLPLVTEGEALYHIARFGALESAVEAVEQYRVALDPEDEAEDEAETGPSIL</sequence>
<dbReference type="KEGG" id="mpur:MARPU_11725"/>
<dbReference type="Pfam" id="PF24827">
    <property type="entry name" value="AstE_AspA_cat"/>
    <property type="match status" value="1"/>
</dbReference>
<dbReference type="AlphaFoldDB" id="W0E5F1"/>
<keyword evidence="7" id="KW-1185">Reference proteome</keyword>
<dbReference type="RefSeq" id="WP_005223596.1">
    <property type="nucleotide sequence ID" value="NZ_CP007031.1"/>
</dbReference>
<gene>
    <name evidence="6" type="ORF">MARPU_11725</name>
</gene>
<comment type="cofactor">
    <cofactor evidence="1">
        <name>Zn(2+)</name>
        <dbReference type="ChEBI" id="CHEBI:29105"/>
    </cofactor>
</comment>
<evidence type="ECO:0000313" key="7">
    <source>
        <dbReference type="Proteomes" id="UP000005275"/>
    </source>
</evidence>
<dbReference type="PANTHER" id="PTHR37326:SF2">
    <property type="entry name" value="SUCCINYLGLUTAMATE DESUCCINYLASE_ASPARTOACYLASE FAMILY PROTEIN"/>
    <property type="match status" value="1"/>
</dbReference>
<dbReference type="GO" id="GO:0016788">
    <property type="term" value="F:hydrolase activity, acting on ester bonds"/>
    <property type="evidence" value="ECO:0007669"/>
    <property type="project" value="InterPro"/>
</dbReference>